<feature type="domain" description="SpaA-like prealbumin fold" evidence="10">
    <location>
        <begin position="530"/>
        <end position="620"/>
    </location>
</feature>
<dbReference type="GO" id="GO:0007155">
    <property type="term" value="P:cell adhesion"/>
    <property type="evidence" value="ECO:0007669"/>
    <property type="project" value="InterPro"/>
</dbReference>
<evidence type="ECO:0000259" key="10">
    <source>
        <dbReference type="Pfam" id="PF17802"/>
    </source>
</evidence>
<dbReference type="InterPro" id="IPR011252">
    <property type="entry name" value="Fibrogen-bd_dom1"/>
</dbReference>
<dbReference type="Pfam" id="PF17802">
    <property type="entry name" value="SpaA"/>
    <property type="match status" value="5"/>
</dbReference>
<evidence type="ECO:0000313" key="13">
    <source>
        <dbReference type="Proteomes" id="UP000280759"/>
    </source>
</evidence>
<evidence type="ECO:0000256" key="3">
    <source>
        <dbReference type="ARBA" id="ARBA00022512"/>
    </source>
</evidence>
<dbReference type="Gene3D" id="2.60.40.1280">
    <property type="match status" value="2"/>
</dbReference>
<comment type="subcellular location">
    <subcellularLocation>
        <location evidence="1">Secreted</location>
        <location evidence="1">Cell wall</location>
        <topology evidence="1">Peptidoglycan-anchor</topology>
    </subcellularLocation>
</comment>
<feature type="domain" description="SDR-like Ig" evidence="11">
    <location>
        <begin position="206"/>
        <end position="299"/>
    </location>
</feature>
<reference evidence="12 13" key="1">
    <citation type="submission" date="2018-10" db="EMBL/GenBank/DDBJ databases">
        <authorList>
            <consortium name="Molecular Microbiology and Infection Unit (UMMI)"/>
            <person name="Machado M."/>
        </authorList>
    </citation>
    <scope>NUCLEOTIDE SEQUENCE [LARGE SCALE GENOMIC DNA]</scope>
    <source>
        <strain evidence="12">FMV2238.02</strain>
    </source>
</reference>
<dbReference type="InterPro" id="IPR008966">
    <property type="entry name" value="Adhesion_dom_sf"/>
</dbReference>
<dbReference type="SUPFAM" id="SSF49478">
    <property type="entry name" value="Cna protein B-type domain"/>
    <property type="match status" value="3"/>
</dbReference>
<evidence type="ECO:0000259" key="11">
    <source>
        <dbReference type="Pfam" id="PF17961"/>
    </source>
</evidence>
<keyword evidence="6" id="KW-0572">Peptidoglycan-anchor</keyword>
<feature type="region of interest" description="Disordered" evidence="7">
    <location>
        <begin position="148"/>
        <end position="172"/>
    </location>
</feature>
<dbReference type="Pfam" id="PF10425">
    <property type="entry name" value="SdrG_C_C"/>
    <property type="match status" value="1"/>
</dbReference>
<dbReference type="RefSeq" id="WP_125073614.1">
    <property type="nucleotide sequence ID" value="NZ_JAGQEU010000003.1"/>
</dbReference>
<dbReference type="InterPro" id="IPR013783">
    <property type="entry name" value="Ig-like_fold"/>
</dbReference>
<comment type="similarity">
    <text evidence="2">Belongs to the serine-aspartate repeat-containing protein (SDr) family.</text>
</comment>
<name>A0A3P5Y150_STRCB</name>
<evidence type="ECO:0000256" key="6">
    <source>
        <dbReference type="ARBA" id="ARBA00023088"/>
    </source>
</evidence>
<evidence type="ECO:0000256" key="2">
    <source>
        <dbReference type="ARBA" id="ARBA00007257"/>
    </source>
</evidence>
<evidence type="ECO:0000259" key="9">
    <source>
        <dbReference type="Pfam" id="PF10425"/>
    </source>
</evidence>
<evidence type="ECO:0000256" key="5">
    <source>
        <dbReference type="ARBA" id="ARBA00022729"/>
    </source>
</evidence>
<keyword evidence="8" id="KW-1133">Transmembrane helix</keyword>
<dbReference type="InterPro" id="IPR041033">
    <property type="entry name" value="SpaA_PFL_dom_1"/>
</dbReference>
<accession>A0A3P5Y150</accession>
<dbReference type="EMBL" id="UXEP01000001">
    <property type="protein sequence ID" value="VDC41557.1"/>
    <property type="molecule type" value="Genomic_DNA"/>
</dbReference>
<feature type="domain" description="SpaA-like prealbumin fold" evidence="10">
    <location>
        <begin position="1238"/>
        <end position="1294"/>
    </location>
</feature>
<dbReference type="Gene3D" id="2.60.40.1290">
    <property type="match status" value="1"/>
</dbReference>
<feature type="domain" description="SpaA-like prealbumin fold" evidence="10">
    <location>
        <begin position="58"/>
        <end position="142"/>
    </location>
</feature>
<evidence type="ECO:0000313" key="12">
    <source>
        <dbReference type="EMBL" id="VDC41557.1"/>
    </source>
</evidence>
<feature type="transmembrane region" description="Helical" evidence="8">
    <location>
        <begin position="1332"/>
        <end position="1352"/>
    </location>
</feature>
<dbReference type="PANTHER" id="PTHR36108">
    <property type="entry name" value="COLOSSIN-B-RELATED"/>
    <property type="match status" value="1"/>
</dbReference>
<gene>
    <name evidence="12" type="primary">sdrE</name>
    <name evidence="12" type="ORF">FMV2238Y02_00440</name>
</gene>
<feature type="compositionally biased region" description="Low complexity" evidence="7">
    <location>
        <begin position="148"/>
        <end position="159"/>
    </location>
</feature>
<organism evidence="12 13">
    <name type="scientific">Streptococcus canis</name>
    <dbReference type="NCBI Taxonomy" id="1329"/>
    <lineage>
        <taxon>Bacteria</taxon>
        <taxon>Bacillati</taxon>
        <taxon>Bacillota</taxon>
        <taxon>Bacilli</taxon>
        <taxon>Lactobacillales</taxon>
        <taxon>Streptococcaceae</taxon>
        <taxon>Streptococcus</taxon>
    </lineage>
</organism>
<evidence type="ECO:0000256" key="8">
    <source>
        <dbReference type="SAM" id="Phobius"/>
    </source>
</evidence>
<dbReference type="Pfam" id="PF17961">
    <property type="entry name" value="Big_8"/>
    <property type="match status" value="2"/>
</dbReference>
<dbReference type="Proteomes" id="UP000280759">
    <property type="component" value="Unassembled WGS sequence"/>
</dbReference>
<feature type="domain" description="SpaA-like prealbumin fold" evidence="10">
    <location>
        <begin position="635"/>
        <end position="709"/>
    </location>
</feature>
<keyword evidence="8" id="KW-0812">Transmembrane</keyword>
<keyword evidence="13" id="KW-1185">Reference proteome</keyword>
<dbReference type="PANTHER" id="PTHR36108:SF13">
    <property type="entry name" value="COLOSSIN-B-RELATED"/>
    <property type="match status" value="1"/>
</dbReference>
<keyword evidence="5" id="KW-0732">Signal</keyword>
<keyword evidence="8" id="KW-0472">Membrane</keyword>
<keyword evidence="3" id="KW-0134">Cell wall</keyword>
<dbReference type="SUPFAM" id="SSF49401">
    <property type="entry name" value="Bacterial adhesins"/>
    <property type="match status" value="3"/>
</dbReference>
<sequence>MIPQNRLHRVVRLIVVISLIFSQLALPFDVLRTLSGHLGTTPPVTEVKAEGVSTSRTGSFKLKKFDEDGKTPIKDVKFQLTSDTNTSSYQTEQTTSGTGDASFANIPPGTYLLKEVAPPSGYQVMADYYKITVSPDGYTQYTYVKAGTTTSSPTSSLPSTGGGGTGGTILRTPKTSGVVTVTSYNFTTKNKASGNTDYTKLWATSGEFFDMSFKLKVNEGTQAGDSFTIKLSDYLSPNGIREKFISAPPLMLDQQVVATGIYDEKENSYVYTFNDVIDHKKNAEITVNYTFSPEAKKVDREWYVNTYNITNSIDGQTKDSGNYTIDYGEGQYMTGTLNNGLRLRNNITYLNRTTGEVEYTIYLNNGNQLKDSNYIVKDPTLGVRHYVDLSEHSSDVSFKPEDVSVFRVLLSQKPDRMPYSMSGELDSLEKINATYDANKQGITLDNGSFKDRETNKNTAGVLIRVRGTILNPNKYKADVTLSAKWRYTGVSWNTYSEAKASVFELGNTSSGVANNIEPTVTIRNYKTKKGSIVFTKQDVETKKALSGVAFRLEKKGETDWQVVEKYKEVKTGTDGKLTLSDLDAGEYQLIETKPLDGYLAVSGPVASFTITDQGLEASIKPSDKIIQNTKPGKQKIKVIKKDEQSTIPLAGAKFQLESNKGVVLTGETDGKGEYTFTNLPFGDYILTEITAPKGYILDKTPRSIAIGDTADKEPEPKVVAAATPRTVRSVRSSTTAVSSKDVSSNILVKKVEFATTNGEPSLHVNPNQGENLIARSEFEIKTGIDINKGDYFAVKLSDNIDPFGISTGETTTFNIIGPYGTLAVGKYDSGSRSIIYTFTDYVDKYEVSNFSTILPYFIDRYAVTRDTDIEISTSVGSQTNTAKVRVLYTPYYGYTDSKSPVNIGSMLTKLDLKNGTFTDYVYINPRHESIRNGELYFVGDGAAIINEATQVTLYKAPNNADMPPSWGVTAANLTEEASLPIIKQNGQIYINFQNKLEYGDSFIMKVVGGFNPDSEAPIKTSATLYQRYYNYYGYYTDRGYWIPSGPYSEHFTYNAGAVLKSGESSADGALRVTMTNRKNNVEFMKTNAAGNPLEASFELRQVKPDKTAVAVKTASSNKDTGKFAFEGMEVGNYEVWETQVPSGYLKPDKPVATFTVGKDGVVKELTPDNGKIINYPNTTKITFTKMLASEKGLTTPATKEKQASFSLWRRKDSNGKEIDTPTQAYDEQYYEPVLMNGATRTATSDDKGNVLFDNLSPGFYAIKEESAPDGYVKLKGIVRIFQVDATGKVIKYALLDDKVVTDKLVEIKESDGDLQKAFNEIINHQFVFPMTGGYGIALFMTVGMTLMGFAYLSRRRKAGTVENKS</sequence>
<evidence type="ECO:0000256" key="4">
    <source>
        <dbReference type="ARBA" id="ARBA00022525"/>
    </source>
</evidence>
<evidence type="ECO:0000256" key="1">
    <source>
        <dbReference type="ARBA" id="ARBA00004168"/>
    </source>
</evidence>
<feature type="domain" description="SpaA-like prealbumin fold" evidence="10">
    <location>
        <begin position="1080"/>
        <end position="1169"/>
    </location>
</feature>
<dbReference type="InterPro" id="IPR041171">
    <property type="entry name" value="SDR_Ig"/>
</dbReference>
<dbReference type="Gene3D" id="2.60.40.10">
    <property type="entry name" value="Immunoglobulins"/>
    <property type="match status" value="5"/>
</dbReference>
<feature type="domain" description="Fibrinogen-binding" evidence="9">
    <location>
        <begin position="900"/>
        <end position="1035"/>
    </location>
</feature>
<keyword evidence="4" id="KW-0964">Secreted</keyword>
<protein>
    <submittedName>
        <fullName evidence="12">Serine-aspartate repeat-containing protein E</fullName>
    </submittedName>
</protein>
<proteinExistence type="inferred from homology"/>
<evidence type="ECO:0000256" key="7">
    <source>
        <dbReference type="SAM" id="MobiDB-lite"/>
    </source>
</evidence>
<feature type="domain" description="SDR-like Ig" evidence="11">
    <location>
        <begin position="766"/>
        <end position="865"/>
    </location>
</feature>
<dbReference type="InterPro" id="IPR011266">
    <property type="entry name" value="Adhesin_Fg-bd_dom_2"/>
</dbReference>